<evidence type="ECO:0008006" key="3">
    <source>
        <dbReference type="Google" id="ProtNLM"/>
    </source>
</evidence>
<protein>
    <recommendedName>
        <fullName evidence="3">Outer membrane protein beta-barrel domain-containing protein</fullName>
    </recommendedName>
</protein>
<dbReference type="Proteomes" id="UP000278437">
    <property type="component" value="Chromosome"/>
</dbReference>
<evidence type="ECO:0000313" key="2">
    <source>
        <dbReference type="Proteomes" id="UP000278437"/>
    </source>
</evidence>
<proteinExistence type="predicted"/>
<organism evidence="1 2">
    <name type="scientific">Shewanella khirikhana</name>
    <dbReference type="NCBI Taxonomy" id="1965282"/>
    <lineage>
        <taxon>Bacteria</taxon>
        <taxon>Pseudomonadati</taxon>
        <taxon>Pseudomonadota</taxon>
        <taxon>Gammaproteobacteria</taxon>
        <taxon>Alteromonadales</taxon>
        <taxon>Shewanellaceae</taxon>
        <taxon>Shewanella</taxon>
    </lineage>
</organism>
<reference evidence="2" key="1">
    <citation type="submission" date="2017-03" db="EMBL/GenBank/DDBJ databases">
        <title>Full genome sequence of a non-lethal Shewanella isolate that potentiates virulence of Vibio parahaemolyticus causing acute hepatopancreatic necrosis disease (AHPND) in shrimp.</title>
        <authorList>
            <person name="Prachumwat A."/>
            <person name="Sritunyalucksana K."/>
        </authorList>
    </citation>
    <scope>NUCLEOTIDE SEQUENCE [LARGE SCALE GENOMIC DNA]</scope>
    <source>
        <strain evidence="2">TH2012</strain>
    </source>
</reference>
<keyword evidence="2" id="KW-1185">Reference proteome</keyword>
<sequence>MPAHHGCAFLAQRQGSLPVPDTEKNKNHININWLIFGTSLAILPPTIQKEHDINLKGNMMTKTPVCLLLLGALAASSPAMAALDGNIGVSSNYLWRGISQTGDAVALDGGIDYSHDSGFYAGFWASNVDFGDDTTFELDLYGGYSGQITEAIGFDVGYLYYGYPDADADIDFGELYASLSWEWLTLGYARVIHAGNDLAPDGLSDDDMDYLSAEVSIPLSDSLSLDFHYGYSSGDVVSSWYDESSYSDYSAAITKSTDLGDVSFIVSDTDLDGDDPKVALRWAYSFGL</sequence>
<evidence type="ECO:0000313" key="1">
    <source>
        <dbReference type="EMBL" id="AZQ09161.1"/>
    </source>
</evidence>
<gene>
    <name evidence="1" type="ORF">STH12_00008</name>
</gene>
<accession>A0ABN5TQ31</accession>
<dbReference type="EMBL" id="CP020373">
    <property type="protein sequence ID" value="AZQ09161.1"/>
    <property type="molecule type" value="Genomic_DNA"/>
</dbReference>
<dbReference type="NCBIfam" id="TIGR02001">
    <property type="entry name" value="gcw_chp"/>
    <property type="match status" value="1"/>
</dbReference>
<dbReference type="InterPro" id="IPR010239">
    <property type="entry name" value="CHP02001"/>
</dbReference>
<dbReference type="Pfam" id="PF09694">
    <property type="entry name" value="Gcw_chp"/>
    <property type="match status" value="1"/>
</dbReference>
<name>A0ABN5TQ31_9GAMM</name>